<sequence>MRLPVVKLGLNENLLKSQPSDAPGAFVMPHTASRCPPPRVYLGAPPLRRASIHSCVVDVGLPQKLLPPSRNTLNLGRL</sequence>
<keyword evidence="2" id="KW-1185">Reference proteome</keyword>
<protein>
    <submittedName>
        <fullName evidence="1">Uncharacterized protein</fullName>
    </submittedName>
</protein>
<evidence type="ECO:0000313" key="1">
    <source>
        <dbReference type="EMBL" id="KAJ1189026.1"/>
    </source>
</evidence>
<dbReference type="Proteomes" id="UP001066276">
    <property type="component" value="Chromosome 3_1"/>
</dbReference>
<proteinExistence type="predicted"/>
<dbReference type="EMBL" id="JANPWB010000005">
    <property type="protein sequence ID" value="KAJ1189026.1"/>
    <property type="molecule type" value="Genomic_DNA"/>
</dbReference>
<reference evidence="1" key="1">
    <citation type="journal article" date="2022" name="bioRxiv">
        <title>Sequencing and chromosome-scale assembly of the giantPleurodeles waltlgenome.</title>
        <authorList>
            <person name="Brown T."/>
            <person name="Elewa A."/>
            <person name="Iarovenko S."/>
            <person name="Subramanian E."/>
            <person name="Araus A.J."/>
            <person name="Petzold A."/>
            <person name="Susuki M."/>
            <person name="Suzuki K.-i.T."/>
            <person name="Hayashi T."/>
            <person name="Toyoda A."/>
            <person name="Oliveira C."/>
            <person name="Osipova E."/>
            <person name="Leigh N.D."/>
            <person name="Simon A."/>
            <person name="Yun M.H."/>
        </authorList>
    </citation>
    <scope>NUCLEOTIDE SEQUENCE</scope>
    <source>
        <strain evidence="1">20211129_DDA</strain>
        <tissue evidence="1">Liver</tissue>
    </source>
</reference>
<accession>A0AAV7UKY5</accession>
<comment type="caution">
    <text evidence="1">The sequence shown here is derived from an EMBL/GenBank/DDBJ whole genome shotgun (WGS) entry which is preliminary data.</text>
</comment>
<name>A0AAV7UKY5_PLEWA</name>
<gene>
    <name evidence="1" type="ORF">NDU88_005779</name>
</gene>
<organism evidence="1 2">
    <name type="scientific">Pleurodeles waltl</name>
    <name type="common">Iberian ribbed newt</name>
    <dbReference type="NCBI Taxonomy" id="8319"/>
    <lineage>
        <taxon>Eukaryota</taxon>
        <taxon>Metazoa</taxon>
        <taxon>Chordata</taxon>
        <taxon>Craniata</taxon>
        <taxon>Vertebrata</taxon>
        <taxon>Euteleostomi</taxon>
        <taxon>Amphibia</taxon>
        <taxon>Batrachia</taxon>
        <taxon>Caudata</taxon>
        <taxon>Salamandroidea</taxon>
        <taxon>Salamandridae</taxon>
        <taxon>Pleurodelinae</taxon>
        <taxon>Pleurodeles</taxon>
    </lineage>
</organism>
<evidence type="ECO:0000313" key="2">
    <source>
        <dbReference type="Proteomes" id="UP001066276"/>
    </source>
</evidence>
<dbReference type="AlphaFoldDB" id="A0AAV7UKY5"/>